<organism evidence="1 2">
    <name type="scientific">Phaeosphaeria nodorum (strain SN15 / ATCC MYA-4574 / FGSC 10173)</name>
    <name type="common">Glume blotch fungus</name>
    <name type="synonym">Parastagonospora nodorum</name>
    <dbReference type="NCBI Taxonomy" id="321614"/>
    <lineage>
        <taxon>Eukaryota</taxon>
        <taxon>Fungi</taxon>
        <taxon>Dikarya</taxon>
        <taxon>Ascomycota</taxon>
        <taxon>Pezizomycotina</taxon>
        <taxon>Dothideomycetes</taxon>
        <taxon>Pleosporomycetidae</taxon>
        <taxon>Pleosporales</taxon>
        <taxon>Pleosporineae</taxon>
        <taxon>Phaeosphaeriaceae</taxon>
        <taxon>Parastagonospora</taxon>
    </lineage>
</organism>
<evidence type="ECO:0000313" key="2">
    <source>
        <dbReference type="Proteomes" id="UP000663193"/>
    </source>
</evidence>
<keyword evidence="2" id="KW-1185">Reference proteome</keyword>
<proteinExistence type="predicted"/>
<dbReference type="Proteomes" id="UP000663193">
    <property type="component" value="Chromosome 5"/>
</dbReference>
<dbReference type="VEuPathDB" id="FungiDB:JI435_431600"/>
<dbReference type="EMBL" id="CP069027">
    <property type="protein sequence ID" value="QRC94979.1"/>
    <property type="molecule type" value="Genomic_DNA"/>
</dbReference>
<reference evidence="2" key="1">
    <citation type="journal article" date="2021" name="BMC Genomics">
        <title>Chromosome-level genome assembly and manually-curated proteome of model necrotroph Parastagonospora nodorum Sn15 reveals a genome-wide trove of candidate effector homologs, and redundancy of virulence-related functions within an accessory chromosome.</title>
        <authorList>
            <person name="Bertazzoni S."/>
            <person name="Jones D.A.B."/>
            <person name="Phan H.T."/>
            <person name="Tan K.-C."/>
            <person name="Hane J.K."/>
        </authorList>
    </citation>
    <scope>NUCLEOTIDE SEQUENCE [LARGE SCALE GENOMIC DNA]</scope>
    <source>
        <strain evidence="2">SN15 / ATCC MYA-4574 / FGSC 10173)</strain>
    </source>
</reference>
<sequence>MYSVTDRRNGGVEARLLLRDANLQTVHAENCHTARKCPLARKVKVGTKQKKTRTESARCISVSPSRDKAGIPLAPICYSGLYFEVFGEHVLFCIMGIRRQGARFM</sequence>
<accession>A0A7U2HYF2</accession>
<protein>
    <submittedName>
        <fullName evidence="1">Uncharacterized protein</fullName>
    </submittedName>
</protein>
<name>A0A7U2HYF2_PHANO</name>
<gene>
    <name evidence="1" type="ORF">JI435_431600</name>
</gene>
<dbReference type="AlphaFoldDB" id="A0A7U2HYF2"/>
<evidence type="ECO:0000313" key="1">
    <source>
        <dbReference type="EMBL" id="QRC94979.1"/>
    </source>
</evidence>